<organism evidence="2 3">
    <name type="scientific">Blyttiomyces helicus</name>
    <dbReference type="NCBI Taxonomy" id="388810"/>
    <lineage>
        <taxon>Eukaryota</taxon>
        <taxon>Fungi</taxon>
        <taxon>Fungi incertae sedis</taxon>
        <taxon>Chytridiomycota</taxon>
        <taxon>Chytridiomycota incertae sedis</taxon>
        <taxon>Chytridiomycetes</taxon>
        <taxon>Chytridiomycetes incertae sedis</taxon>
        <taxon>Blyttiomyces</taxon>
    </lineage>
</organism>
<dbReference type="AlphaFoldDB" id="A0A4P9WED8"/>
<dbReference type="Proteomes" id="UP000269721">
    <property type="component" value="Unassembled WGS sequence"/>
</dbReference>
<sequence>MSSPAIPPLEDNAEWDKLVEGLDANIIRLARAPAAGPRFIKKFGSCGRLTQLSRRDRMAAPPHFSDLHGDSQPLTTIWMKASWFTSPLPSAAINVSRRARPPQKHPTGSAESSPADIDPSIIFRAQRDPICRNGRRVSRKNGIHDPESHRFLMQLFLSTCSTMSAGAGREGKLWLDPDRGDVGVWRGEGAVDPFAVERKESPGEIDGPVVGS</sequence>
<evidence type="ECO:0000313" key="2">
    <source>
        <dbReference type="EMBL" id="RKO89340.1"/>
    </source>
</evidence>
<keyword evidence="3" id="KW-1185">Reference proteome</keyword>
<name>A0A4P9WED8_9FUNG</name>
<proteinExistence type="predicted"/>
<evidence type="ECO:0000313" key="3">
    <source>
        <dbReference type="Proteomes" id="UP000269721"/>
    </source>
</evidence>
<feature type="region of interest" description="Disordered" evidence="1">
    <location>
        <begin position="95"/>
        <end position="118"/>
    </location>
</feature>
<dbReference type="EMBL" id="KZ996150">
    <property type="protein sequence ID" value="RKO89340.1"/>
    <property type="molecule type" value="Genomic_DNA"/>
</dbReference>
<reference evidence="3" key="1">
    <citation type="journal article" date="2018" name="Nat. Microbiol.">
        <title>Leveraging single-cell genomics to expand the fungal tree of life.</title>
        <authorList>
            <person name="Ahrendt S.R."/>
            <person name="Quandt C.A."/>
            <person name="Ciobanu D."/>
            <person name="Clum A."/>
            <person name="Salamov A."/>
            <person name="Andreopoulos B."/>
            <person name="Cheng J.F."/>
            <person name="Woyke T."/>
            <person name="Pelin A."/>
            <person name="Henrissat B."/>
            <person name="Reynolds N.K."/>
            <person name="Benny G.L."/>
            <person name="Smith M.E."/>
            <person name="James T.Y."/>
            <person name="Grigoriev I.V."/>
        </authorList>
    </citation>
    <scope>NUCLEOTIDE SEQUENCE [LARGE SCALE GENOMIC DNA]</scope>
</reference>
<evidence type="ECO:0000256" key="1">
    <source>
        <dbReference type="SAM" id="MobiDB-lite"/>
    </source>
</evidence>
<accession>A0A4P9WED8</accession>
<gene>
    <name evidence="2" type="ORF">BDK51DRAFT_44288</name>
</gene>
<protein>
    <submittedName>
        <fullName evidence="2">Uncharacterized protein</fullName>
    </submittedName>
</protein>